<gene>
    <name evidence="1" type="ORF">UFOVP1604_74</name>
</gene>
<proteinExistence type="predicted"/>
<name>A0A6J5SWI1_9CAUD</name>
<evidence type="ECO:0000313" key="1">
    <source>
        <dbReference type="EMBL" id="CAB4218991.1"/>
    </source>
</evidence>
<sequence>MKGPVLHHIKAVFSQESSTNPEDWEELHIEMTFNPGAQAGFFTLKSKQWACDSVEDLAKIFESMQKMANEHETLL</sequence>
<organism evidence="1">
    <name type="scientific">uncultured Caudovirales phage</name>
    <dbReference type="NCBI Taxonomy" id="2100421"/>
    <lineage>
        <taxon>Viruses</taxon>
        <taxon>Duplodnaviria</taxon>
        <taxon>Heunggongvirae</taxon>
        <taxon>Uroviricota</taxon>
        <taxon>Caudoviricetes</taxon>
        <taxon>Peduoviridae</taxon>
        <taxon>Maltschvirus</taxon>
        <taxon>Maltschvirus maltsch</taxon>
    </lineage>
</organism>
<accession>A0A6J5SWI1</accession>
<protein>
    <submittedName>
        <fullName evidence="1">Uncharacterized protein</fullName>
    </submittedName>
</protein>
<dbReference type="EMBL" id="LR797474">
    <property type="protein sequence ID" value="CAB4218991.1"/>
    <property type="molecule type" value="Genomic_DNA"/>
</dbReference>
<reference evidence="1" key="1">
    <citation type="submission" date="2020-05" db="EMBL/GenBank/DDBJ databases">
        <authorList>
            <person name="Chiriac C."/>
            <person name="Salcher M."/>
            <person name="Ghai R."/>
            <person name="Kavagutti S V."/>
        </authorList>
    </citation>
    <scope>NUCLEOTIDE SEQUENCE</scope>
</reference>